<keyword evidence="1" id="KW-0597">Phosphoprotein</keyword>
<dbReference type="SMART" id="SM00233">
    <property type="entry name" value="PH"/>
    <property type="match status" value="1"/>
</dbReference>
<dbReference type="Proteomes" id="UP000030665">
    <property type="component" value="Unassembled WGS sequence"/>
</dbReference>
<dbReference type="GO" id="GO:0001881">
    <property type="term" value="P:receptor recycling"/>
    <property type="evidence" value="ECO:0007669"/>
    <property type="project" value="TreeGrafter"/>
</dbReference>
<dbReference type="Pfam" id="PF00169">
    <property type="entry name" value="PH"/>
    <property type="match status" value="1"/>
</dbReference>
<dbReference type="GO" id="GO:0055037">
    <property type="term" value="C:recycling endosome"/>
    <property type="evidence" value="ECO:0007669"/>
    <property type="project" value="TreeGrafter"/>
</dbReference>
<dbReference type="PROSITE" id="PS50003">
    <property type="entry name" value="PH_DOMAIN"/>
    <property type="match status" value="1"/>
</dbReference>
<accession>A0A077YYK3</accession>
<dbReference type="GO" id="GO:0005802">
    <property type="term" value="C:trans-Golgi network"/>
    <property type="evidence" value="ECO:0007669"/>
    <property type="project" value="TreeGrafter"/>
</dbReference>
<dbReference type="InterPro" id="IPR011993">
    <property type="entry name" value="PH-like_dom_sf"/>
</dbReference>
<feature type="region of interest" description="Disordered" evidence="3">
    <location>
        <begin position="27"/>
        <end position="63"/>
    </location>
</feature>
<proteinExistence type="predicted"/>
<dbReference type="GO" id="GO:0007032">
    <property type="term" value="P:endosome organization"/>
    <property type="evidence" value="ECO:0007669"/>
    <property type="project" value="TreeGrafter"/>
</dbReference>
<feature type="domain" description="PH" evidence="4">
    <location>
        <begin position="66"/>
        <end position="188"/>
    </location>
</feature>
<dbReference type="PANTHER" id="PTHR22902">
    <property type="entry name" value="SESQUIPEDALIAN"/>
    <property type="match status" value="1"/>
</dbReference>
<feature type="coiled-coil region" evidence="2">
    <location>
        <begin position="299"/>
        <end position="382"/>
    </location>
</feature>
<evidence type="ECO:0000313" key="6">
    <source>
        <dbReference type="Proteomes" id="UP000030665"/>
    </source>
</evidence>
<evidence type="ECO:0000259" key="4">
    <source>
        <dbReference type="PROSITE" id="PS50003"/>
    </source>
</evidence>
<dbReference type="OrthoDB" id="185175at2759"/>
<reference evidence="5" key="1">
    <citation type="submission" date="2014-01" db="EMBL/GenBank/DDBJ databases">
        <authorList>
            <person name="Aslett M."/>
        </authorList>
    </citation>
    <scope>NUCLEOTIDE SEQUENCE</scope>
</reference>
<keyword evidence="2" id="KW-0175">Coiled coil</keyword>
<dbReference type="InterPro" id="IPR045188">
    <property type="entry name" value="Boi1/Boi2-like"/>
</dbReference>
<dbReference type="GO" id="GO:0005769">
    <property type="term" value="C:early endosome"/>
    <property type="evidence" value="ECO:0007669"/>
    <property type="project" value="TreeGrafter"/>
</dbReference>
<feature type="compositionally biased region" description="Acidic residues" evidence="3">
    <location>
        <begin position="27"/>
        <end position="46"/>
    </location>
</feature>
<name>A0A077YYK3_TRITR</name>
<evidence type="ECO:0000256" key="1">
    <source>
        <dbReference type="ARBA" id="ARBA00022553"/>
    </source>
</evidence>
<evidence type="ECO:0000313" key="5">
    <source>
        <dbReference type="EMBL" id="CDW52814.1"/>
    </source>
</evidence>
<dbReference type="SUPFAM" id="SSF50729">
    <property type="entry name" value="PH domain-like"/>
    <property type="match status" value="1"/>
</dbReference>
<dbReference type="GO" id="GO:0042147">
    <property type="term" value="P:retrograde transport, endosome to Golgi"/>
    <property type="evidence" value="ECO:0007669"/>
    <property type="project" value="TreeGrafter"/>
</dbReference>
<organism evidence="5 6">
    <name type="scientific">Trichuris trichiura</name>
    <name type="common">Whipworm</name>
    <name type="synonym">Trichocephalus trichiurus</name>
    <dbReference type="NCBI Taxonomy" id="36087"/>
    <lineage>
        <taxon>Eukaryota</taxon>
        <taxon>Metazoa</taxon>
        <taxon>Ecdysozoa</taxon>
        <taxon>Nematoda</taxon>
        <taxon>Enoplea</taxon>
        <taxon>Dorylaimia</taxon>
        <taxon>Trichinellida</taxon>
        <taxon>Trichuridae</taxon>
        <taxon>Trichuris</taxon>
    </lineage>
</organism>
<dbReference type="Gene3D" id="2.30.29.30">
    <property type="entry name" value="Pleckstrin-homology domain (PH domain)/Phosphotyrosine-binding domain (PTB)"/>
    <property type="match status" value="1"/>
</dbReference>
<evidence type="ECO:0000256" key="2">
    <source>
        <dbReference type="SAM" id="Coils"/>
    </source>
</evidence>
<dbReference type="GO" id="GO:0005829">
    <property type="term" value="C:cytosol"/>
    <property type="evidence" value="ECO:0007669"/>
    <property type="project" value="GOC"/>
</dbReference>
<keyword evidence="6" id="KW-1185">Reference proteome</keyword>
<dbReference type="PANTHER" id="PTHR22902:SF27">
    <property type="entry name" value="PLECKSTRIN HOMOLOGY DOMAIN-CONTAINING FAMILY A MEMBER 3"/>
    <property type="match status" value="1"/>
</dbReference>
<gene>
    <name evidence="5" type="ORF">TTRE_0000107601</name>
</gene>
<dbReference type="AlphaFoldDB" id="A0A077YYK3"/>
<dbReference type="InterPro" id="IPR001849">
    <property type="entry name" value="PH_domain"/>
</dbReference>
<reference evidence="5" key="2">
    <citation type="submission" date="2014-03" db="EMBL/GenBank/DDBJ databases">
        <title>The whipworm genome and dual-species transcriptomics of an intimate host-pathogen interaction.</title>
        <authorList>
            <person name="Foth B.J."/>
            <person name="Tsai I.J."/>
            <person name="Reid A.J."/>
            <person name="Bancroft A.J."/>
            <person name="Nichol S."/>
            <person name="Tracey A."/>
            <person name="Holroyd N."/>
            <person name="Cotton J.A."/>
            <person name="Stanley E.J."/>
            <person name="Zarowiecki M."/>
            <person name="Liu J.Z."/>
            <person name="Huckvale T."/>
            <person name="Cooper P.J."/>
            <person name="Grencis R.K."/>
            <person name="Berriman M."/>
        </authorList>
    </citation>
    <scope>NUCLEOTIDE SEQUENCE [LARGE SCALE GENOMIC DNA]</scope>
</reference>
<feature type="compositionally biased region" description="Basic and acidic residues" evidence="3">
    <location>
        <begin position="50"/>
        <end position="63"/>
    </location>
</feature>
<sequence length="464" mass="54379">MSKIYAISKGSWSKLYAFNIKRAVDAENNDDEQTADDSQADTDEPSQVETNKENAPEQQQRPHEQIAQIAGVLKKKSHRGPHNWNKRFFVLKDGFLLYYHVAEKRRFKENNRMNLHPKGILSLENCEIDLLQTDNSLHCITINKSDFLVSRPKVIVPPTTYIQEPVCICTNGESSRQQWLTALQEATRINTKGFQRDAEMINSLQQQNLQLLNEKQHYSDLMNVEAMALRAEKDKSRALEIKLVHMDVEKGKIDQIVASLRDELIQVREELSKNYDETHQLLGEKFHLSVKGQKMEKQLEECKRESFELQESVKALEKQREQLIEDIKRLTRATDELEDQLKQATMAMHQLEKAKQNTEIELANARESNERLEEERRYVLDRAKKMVVGVNSLSRENSLLSQELQEKHVQWFRDTKQLRETQSAWCRIERMMAWNHTHMDRESAQDVFRCMQIISSKQLFKKTL</sequence>
<protein>
    <submittedName>
        <fullName evidence="5">PH domain containing protein</fullName>
    </submittedName>
</protein>
<dbReference type="EMBL" id="HG805832">
    <property type="protein sequence ID" value="CDW52814.1"/>
    <property type="molecule type" value="Genomic_DNA"/>
</dbReference>
<evidence type="ECO:0000256" key="3">
    <source>
        <dbReference type="SAM" id="MobiDB-lite"/>
    </source>
</evidence>